<evidence type="ECO:0000256" key="1">
    <source>
        <dbReference type="SAM" id="MobiDB-lite"/>
    </source>
</evidence>
<dbReference type="AlphaFoldDB" id="A0A9E3H519"/>
<reference evidence="2" key="1">
    <citation type="submission" date="2021-05" db="EMBL/GenBank/DDBJ databases">
        <authorList>
            <person name="Pietrasiak N."/>
            <person name="Ward R."/>
            <person name="Stajich J.E."/>
            <person name="Kurbessoian T."/>
        </authorList>
    </citation>
    <scope>NUCLEOTIDE SEQUENCE</scope>
    <source>
        <strain evidence="2">HA4357-MV3</strain>
    </source>
</reference>
<proteinExistence type="predicted"/>
<name>A0A9E3H519_9NOST</name>
<evidence type="ECO:0000313" key="2">
    <source>
        <dbReference type="EMBL" id="MBW4431134.1"/>
    </source>
</evidence>
<comment type="caution">
    <text evidence="2">The sequence shown here is derived from an EMBL/GenBank/DDBJ whole genome shotgun (WGS) entry which is preliminary data.</text>
</comment>
<gene>
    <name evidence="2" type="ORF">KME28_05205</name>
</gene>
<evidence type="ECO:0000313" key="3">
    <source>
        <dbReference type="Proteomes" id="UP000813215"/>
    </source>
</evidence>
<accession>A0A9E3H519</accession>
<protein>
    <submittedName>
        <fullName evidence="2">Uncharacterized protein</fullName>
    </submittedName>
</protein>
<feature type="region of interest" description="Disordered" evidence="1">
    <location>
        <begin position="477"/>
        <end position="504"/>
    </location>
</feature>
<sequence>MLADFNRLSKAVFIAALSVSAGVTLTAGVVFATSPARKDSAQDNPAIVGAGGASVITIFDDNNPLSDPDVGYDSELWNFTNRLGTPYRYINTGSGYGRGAFRNGDRVLGQRVDFAVTDGIGTTFGANTTVRNNTIIDTVTNQPVTDPITGLHYVVVNGVNLNIELAVNVKSPDGRYYEPSMNPEVACRILRGNPALGDPVNWKQVENPKGEFGPDVPIIRTISGDVNGEIATHSNGNDPSQNNVPATVFTDSTTSVRGRYGMAQGCNNGIELYPGGPKRPPLDTFVSNPIPDLSAVDSTQTAFNNGAIISSPRITDIVISAAATTSDPTKTDPFNAAIETGDDNNSNFYNSAVLKAIREHNGAVGPVERTFLERAIANNNSFPLEQQLEKAILIVPPDSPTAAQTGTVIAAGPNYVIFREDYLIGGPGSPSDRKKVSAARNLCYGYLFSGFLGNQAGQLYPKQANFNINNAGGQFPYNRVGSTQQGADTDNFGPCNRIGRDSDFKKPGRKLRDWYFNKRGRTPQYR</sequence>
<reference evidence="2" key="2">
    <citation type="journal article" date="2022" name="Microbiol. Resour. Announc.">
        <title>Metagenome Sequencing to Explore Phylogenomics of Terrestrial Cyanobacteria.</title>
        <authorList>
            <person name="Ward R.D."/>
            <person name="Stajich J.E."/>
            <person name="Johansen J.R."/>
            <person name="Huntemann M."/>
            <person name="Clum A."/>
            <person name="Foster B."/>
            <person name="Foster B."/>
            <person name="Roux S."/>
            <person name="Palaniappan K."/>
            <person name="Varghese N."/>
            <person name="Mukherjee S."/>
            <person name="Reddy T.B.K."/>
            <person name="Daum C."/>
            <person name="Copeland A."/>
            <person name="Chen I.A."/>
            <person name="Ivanova N.N."/>
            <person name="Kyrpides N.C."/>
            <person name="Shapiro N."/>
            <person name="Eloe-Fadrosh E.A."/>
            <person name="Pietrasiak N."/>
        </authorList>
    </citation>
    <scope>NUCLEOTIDE SEQUENCE</scope>
    <source>
        <strain evidence="2">HA4357-MV3</strain>
    </source>
</reference>
<dbReference type="Proteomes" id="UP000813215">
    <property type="component" value="Unassembled WGS sequence"/>
</dbReference>
<organism evidence="2 3">
    <name type="scientific">Pelatocladus maniniholoensis HA4357-MV3</name>
    <dbReference type="NCBI Taxonomy" id="1117104"/>
    <lineage>
        <taxon>Bacteria</taxon>
        <taxon>Bacillati</taxon>
        <taxon>Cyanobacteriota</taxon>
        <taxon>Cyanophyceae</taxon>
        <taxon>Nostocales</taxon>
        <taxon>Nostocaceae</taxon>
        <taxon>Pelatocladus</taxon>
    </lineage>
</organism>
<dbReference type="EMBL" id="JAHHHW010000053">
    <property type="protein sequence ID" value="MBW4431134.1"/>
    <property type="molecule type" value="Genomic_DNA"/>
</dbReference>